<dbReference type="Proteomes" id="UP000007374">
    <property type="component" value="Unassembled WGS sequence"/>
</dbReference>
<evidence type="ECO:0000256" key="2">
    <source>
        <dbReference type="PIRNR" id="PIRNR016661"/>
    </source>
</evidence>
<dbReference type="PIRSF" id="PIRSF016661">
    <property type="entry name" value="BioY"/>
    <property type="match status" value="1"/>
</dbReference>
<evidence type="ECO:0000313" key="4">
    <source>
        <dbReference type="EMBL" id="EKF41309.1"/>
    </source>
</evidence>
<organism evidence="4 5">
    <name type="scientific">Nitratireductor indicus C115</name>
    <dbReference type="NCBI Taxonomy" id="1231190"/>
    <lineage>
        <taxon>Bacteria</taxon>
        <taxon>Pseudomonadati</taxon>
        <taxon>Pseudomonadota</taxon>
        <taxon>Alphaproteobacteria</taxon>
        <taxon>Hyphomicrobiales</taxon>
        <taxon>Phyllobacteriaceae</taxon>
        <taxon>Nitratireductor</taxon>
    </lineage>
</organism>
<evidence type="ECO:0000256" key="3">
    <source>
        <dbReference type="SAM" id="Phobius"/>
    </source>
</evidence>
<feature type="transmembrane region" description="Helical" evidence="3">
    <location>
        <begin position="30"/>
        <end position="47"/>
    </location>
</feature>
<dbReference type="GO" id="GO:0005886">
    <property type="term" value="C:plasma membrane"/>
    <property type="evidence" value="ECO:0007669"/>
    <property type="project" value="UniProtKB-SubCell"/>
</dbReference>
<keyword evidence="2" id="KW-0813">Transport</keyword>
<dbReference type="Pfam" id="PF02632">
    <property type="entry name" value="BioY"/>
    <property type="match status" value="1"/>
</dbReference>
<keyword evidence="2 3" id="KW-0472">Membrane</keyword>
<comment type="subcellular location">
    <subcellularLocation>
        <location evidence="2">Cell membrane</location>
        <topology evidence="2">Multi-pass membrane protein</topology>
    </subcellularLocation>
</comment>
<dbReference type="GO" id="GO:0015225">
    <property type="term" value="F:biotin transmembrane transporter activity"/>
    <property type="evidence" value="ECO:0007669"/>
    <property type="project" value="UniProtKB-UniRule"/>
</dbReference>
<name>K2NTZ8_9HYPH</name>
<evidence type="ECO:0000256" key="1">
    <source>
        <dbReference type="ARBA" id="ARBA00010692"/>
    </source>
</evidence>
<dbReference type="PATRIC" id="fig|1231190.3.peg.3250"/>
<dbReference type="AlphaFoldDB" id="K2NTZ8"/>
<dbReference type="PANTHER" id="PTHR34295:SF1">
    <property type="entry name" value="BIOTIN TRANSPORTER BIOY"/>
    <property type="match status" value="1"/>
</dbReference>
<keyword evidence="2" id="KW-1003">Cell membrane</keyword>
<dbReference type="PANTHER" id="PTHR34295">
    <property type="entry name" value="BIOTIN TRANSPORTER BIOY"/>
    <property type="match status" value="1"/>
</dbReference>
<evidence type="ECO:0000313" key="5">
    <source>
        <dbReference type="Proteomes" id="UP000007374"/>
    </source>
</evidence>
<dbReference type="EMBL" id="AMSI01000011">
    <property type="protein sequence ID" value="EKF41309.1"/>
    <property type="molecule type" value="Genomic_DNA"/>
</dbReference>
<accession>K2NTZ8</accession>
<comment type="similarity">
    <text evidence="1 2">Belongs to the BioY family.</text>
</comment>
<comment type="caution">
    <text evidence="4">The sequence shown here is derived from an EMBL/GenBank/DDBJ whole genome shotgun (WGS) entry which is preliminary data.</text>
</comment>
<dbReference type="eggNOG" id="COG1268">
    <property type="taxonomic scope" value="Bacteria"/>
</dbReference>
<keyword evidence="5" id="KW-1185">Reference proteome</keyword>
<reference evidence="4 5" key="1">
    <citation type="journal article" date="2012" name="J. Bacteriol.">
        <title>Genome Sequence of Nitratireductor indicus Type Strain C115.</title>
        <authorList>
            <person name="Lai Q."/>
            <person name="Li G."/>
            <person name="Yu Z."/>
            <person name="Shao Z."/>
        </authorList>
    </citation>
    <scope>NUCLEOTIDE SEQUENCE [LARGE SCALE GENOMIC DNA]</scope>
    <source>
        <strain evidence="4 5">C115</strain>
    </source>
</reference>
<keyword evidence="3" id="KW-1133">Transmembrane helix</keyword>
<sequence>MSKDGETMSLAIASRPLVSLTLPQEGARRFATQLFLALGATLLLAVSAKTKVVLGPVDLSLQTLAVLLIGATFGMRLGVATLLLYLAEGAMGLPVFQGTPEKGLGLAYMMGPTGGFLLGFVAMAAIAGWAADRGLDRNPIKFAGALLVAEVALMALGFAWLAGLIGADKAWMFGVQPFILADLVKVALAACLMPVAWALLRSLGVSRE</sequence>
<feature type="transmembrane region" description="Helical" evidence="3">
    <location>
        <begin position="106"/>
        <end position="130"/>
    </location>
</feature>
<feature type="transmembrane region" description="Helical" evidence="3">
    <location>
        <begin position="142"/>
        <end position="166"/>
    </location>
</feature>
<keyword evidence="3" id="KW-0812">Transmembrane</keyword>
<gene>
    <name evidence="4" type="ORF">NA8A_15696</name>
</gene>
<feature type="transmembrane region" description="Helical" evidence="3">
    <location>
        <begin position="178"/>
        <end position="200"/>
    </location>
</feature>
<protein>
    <recommendedName>
        <fullName evidence="2">Biotin transporter</fullName>
    </recommendedName>
</protein>
<dbReference type="InterPro" id="IPR003784">
    <property type="entry name" value="BioY"/>
</dbReference>
<dbReference type="Gene3D" id="1.10.1760.20">
    <property type="match status" value="1"/>
</dbReference>
<dbReference type="STRING" id="721133.SAMN05216176_111169"/>
<proteinExistence type="inferred from homology"/>
<feature type="transmembrane region" description="Helical" evidence="3">
    <location>
        <begin position="59"/>
        <end position="86"/>
    </location>
</feature>